<reference evidence="2 3" key="1">
    <citation type="journal article" date="2016" name="Proc. Natl. Acad. Sci. U.S.A.">
        <title>Comparative genomics of biotechnologically important yeasts.</title>
        <authorList>
            <person name="Riley R."/>
            <person name="Haridas S."/>
            <person name="Wolfe K.H."/>
            <person name="Lopes M.R."/>
            <person name="Hittinger C.T."/>
            <person name="Goeker M."/>
            <person name="Salamov A.A."/>
            <person name="Wisecaver J.H."/>
            <person name="Long T.M."/>
            <person name="Calvey C.H."/>
            <person name="Aerts A.L."/>
            <person name="Barry K.W."/>
            <person name="Choi C."/>
            <person name="Clum A."/>
            <person name="Coughlan A.Y."/>
            <person name="Deshpande S."/>
            <person name="Douglass A.P."/>
            <person name="Hanson S.J."/>
            <person name="Klenk H.-P."/>
            <person name="LaButti K.M."/>
            <person name="Lapidus A."/>
            <person name="Lindquist E.A."/>
            <person name="Lipzen A.M."/>
            <person name="Meier-Kolthoff J.P."/>
            <person name="Ohm R.A."/>
            <person name="Otillar R.P."/>
            <person name="Pangilinan J.L."/>
            <person name="Peng Y."/>
            <person name="Rokas A."/>
            <person name="Rosa C.A."/>
            <person name="Scheuner C."/>
            <person name="Sibirny A.A."/>
            <person name="Slot J.C."/>
            <person name="Stielow J.B."/>
            <person name="Sun H."/>
            <person name="Kurtzman C.P."/>
            <person name="Blackwell M."/>
            <person name="Grigoriev I.V."/>
            <person name="Jeffries T.W."/>
        </authorList>
    </citation>
    <scope>NUCLEOTIDE SEQUENCE [LARGE SCALE GENOMIC DNA]</scope>
    <source>
        <strain evidence="2 3">DSM 6958</strain>
    </source>
</reference>
<feature type="compositionally biased region" description="Polar residues" evidence="1">
    <location>
        <begin position="301"/>
        <end position="311"/>
    </location>
</feature>
<feature type="compositionally biased region" description="Low complexity" evidence="1">
    <location>
        <begin position="343"/>
        <end position="365"/>
    </location>
</feature>
<protein>
    <recommendedName>
        <fullName evidence="4">WD40 repeat-like protein</fullName>
    </recommendedName>
</protein>
<evidence type="ECO:0000313" key="3">
    <source>
        <dbReference type="Proteomes" id="UP000095009"/>
    </source>
</evidence>
<evidence type="ECO:0000313" key="2">
    <source>
        <dbReference type="EMBL" id="ODQ68096.1"/>
    </source>
</evidence>
<feature type="compositionally biased region" description="Low complexity" evidence="1">
    <location>
        <begin position="385"/>
        <end position="400"/>
    </location>
</feature>
<dbReference type="AlphaFoldDB" id="A0A1E3PRP8"/>
<sequence>MVDAPICKFTSEIVDDQPGDLTQYPVETHAPDIDWNILPNIDNCPTLFNSNSNEFDKNNNDNEINVPLDQIAVADPFFQLSTLRPCSTRSTHPSSKVSVDIIAGILESISEMIEKVKTEDLPERRQKLLNEIQYYIETSKQGMNMNDTDSIFGNEKPITILPIKQQGNINHKLNPKGQESDPTTLRGPDKHHLQGNIQEQQRPDKINRSSKIATKIIDQRPSNLLELFQHVAFKTHNKDNIENWGDDQGVPMKTHNLVGGEAPHNSKDTASAISSLFPTTTALSLPVISPNLPFTDKHGTTRLNGVSQVSPLTPLAPRKTREQPISLECTSFSSSISIPASLISPSPSSPQSISPPSLSPSSSSLGHQTLKSSKDNFQSNTSFNSDATKSTSTSSTPTATLPGMGSDQVSDELLQRNETKHEHFFQRCFPFYRKQYQHSVYNRPLLSTKPQNYTRTKNSLTAISPNGKLFVLVAPKSWAVYAIESNFNSAPRFVCGGLSNGEYGLISTEKSTSKKKKTIINNPSKGVSPLRKYTNFDNDEGTLPEDWEHRFVSMSDRHLVIAGSLGIIRVYDLSELGKRVYKYKSTLDIKSLIISARGNIFATGVSGVNKITNSAKSMIVLHNINPEGFKNNTAPTGTSSSTSLSLSSTKPTKKQNPIFTVTFSIPYSDTVSTLSFSDDERLICCSTTPTPRFLIINITSPLTPRLVMKSTRRLSTSSLTSESVSDRFQHSGSNSNKNASLSPPAFSGVAAPSVSSYQFNQNTTPSSEGITSVQFFPSKAPCPIYARGLVAVTSVAPHQPPLILRPNISQSSTKSSTSQPTLLARIDHVGHNIHRMAISPRGDAVAFLDRNGLVYVVVQDNADWNTFTPMSSPSQFHSVLQTSPPSCLNISPSPAPPWSETTRVLPNTERIDSGMDNGSKFFRFTTSSFTSGPAAISTSFNKTKLVDSRTTCQPCNHPHSYITTPHTASYEKKKKIVIVTEVAAGQSLNLAASLRWTPDGRNLLVVDRKGVLHLEDWASGLPGWAGVDKCRAL</sequence>
<feature type="region of interest" description="Disordered" evidence="1">
    <location>
        <begin position="343"/>
        <end position="407"/>
    </location>
</feature>
<feature type="region of interest" description="Disordered" evidence="1">
    <location>
        <begin position="240"/>
        <end position="266"/>
    </location>
</feature>
<proteinExistence type="predicted"/>
<dbReference type="Proteomes" id="UP000095009">
    <property type="component" value="Unassembled WGS sequence"/>
</dbReference>
<feature type="region of interest" description="Disordered" evidence="1">
    <location>
        <begin position="299"/>
        <end position="324"/>
    </location>
</feature>
<feature type="compositionally biased region" description="Polar residues" evidence="1">
    <location>
        <begin position="366"/>
        <end position="384"/>
    </location>
</feature>
<feature type="region of interest" description="Disordered" evidence="1">
    <location>
        <begin position="167"/>
        <end position="208"/>
    </location>
</feature>
<organism evidence="2 3">
    <name type="scientific">Nadsonia fulvescens var. elongata DSM 6958</name>
    <dbReference type="NCBI Taxonomy" id="857566"/>
    <lineage>
        <taxon>Eukaryota</taxon>
        <taxon>Fungi</taxon>
        <taxon>Dikarya</taxon>
        <taxon>Ascomycota</taxon>
        <taxon>Saccharomycotina</taxon>
        <taxon>Dipodascomycetes</taxon>
        <taxon>Dipodascales</taxon>
        <taxon>Dipodascales incertae sedis</taxon>
        <taxon>Nadsonia</taxon>
    </lineage>
</organism>
<dbReference type="EMBL" id="KV454406">
    <property type="protein sequence ID" value="ODQ68096.1"/>
    <property type="molecule type" value="Genomic_DNA"/>
</dbReference>
<feature type="region of interest" description="Disordered" evidence="1">
    <location>
        <begin position="716"/>
        <end position="744"/>
    </location>
</feature>
<evidence type="ECO:0000256" key="1">
    <source>
        <dbReference type="SAM" id="MobiDB-lite"/>
    </source>
</evidence>
<dbReference type="OrthoDB" id="5324744at2759"/>
<name>A0A1E3PRP8_9ASCO</name>
<dbReference type="SUPFAM" id="SSF50978">
    <property type="entry name" value="WD40 repeat-like"/>
    <property type="match status" value="1"/>
</dbReference>
<gene>
    <name evidence="2" type="ORF">NADFUDRAFT_48751</name>
</gene>
<evidence type="ECO:0008006" key="4">
    <source>
        <dbReference type="Google" id="ProtNLM"/>
    </source>
</evidence>
<feature type="compositionally biased region" description="Polar residues" evidence="1">
    <location>
        <begin position="730"/>
        <end position="741"/>
    </location>
</feature>
<dbReference type="InterPro" id="IPR036322">
    <property type="entry name" value="WD40_repeat_dom_sf"/>
</dbReference>
<keyword evidence="3" id="KW-1185">Reference proteome</keyword>
<dbReference type="STRING" id="857566.A0A1E3PRP8"/>
<accession>A0A1E3PRP8</accession>
<feature type="region of interest" description="Disordered" evidence="1">
    <location>
        <begin position="630"/>
        <end position="653"/>
    </location>
</feature>
<feature type="compositionally biased region" description="Low complexity" evidence="1">
    <location>
        <begin position="638"/>
        <end position="649"/>
    </location>
</feature>